<feature type="repeat" description="WD" evidence="3">
    <location>
        <begin position="67"/>
        <end position="108"/>
    </location>
</feature>
<keyword evidence="2" id="KW-0677">Repeat</keyword>
<accession>A0AAJ7UDU9</accession>
<keyword evidence="1 3" id="KW-0853">WD repeat</keyword>
<dbReference type="PRINTS" id="PR00320">
    <property type="entry name" value="GPROTEINBRPT"/>
</dbReference>
<dbReference type="SMART" id="SM00320">
    <property type="entry name" value="WD40"/>
    <property type="match status" value="7"/>
</dbReference>
<dbReference type="PANTHER" id="PTHR45048:SF1">
    <property type="entry name" value="WD REPEAT-CONTAINING PROTEIN 88"/>
    <property type="match status" value="1"/>
</dbReference>
<feature type="repeat" description="WD" evidence="3">
    <location>
        <begin position="195"/>
        <end position="236"/>
    </location>
</feature>
<dbReference type="CDD" id="cd00200">
    <property type="entry name" value="WD40"/>
    <property type="match status" value="1"/>
</dbReference>
<evidence type="ECO:0000256" key="4">
    <source>
        <dbReference type="SAM" id="MobiDB-lite"/>
    </source>
</evidence>
<proteinExistence type="predicted"/>
<evidence type="ECO:0000256" key="1">
    <source>
        <dbReference type="ARBA" id="ARBA00022574"/>
    </source>
</evidence>
<dbReference type="PROSITE" id="PS00678">
    <property type="entry name" value="WD_REPEATS_1"/>
    <property type="match status" value="5"/>
</dbReference>
<evidence type="ECO:0000313" key="5">
    <source>
        <dbReference type="Proteomes" id="UP001318040"/>
    </source>
</evidence>
<dbReference type="PROSITE" id="PS50082">
    <property type="entry name" value="WD_REPEATS_2"/>
    <property type="match status" value="6"/>
</dbReference>
<feature type="repeat" description="WD" evidence="3">
    <location>
        <begin position="238"/>
        <end position="279"/>
    </location>
</feature>
<dbReference type="PROSITE" id="PS50294">
    <property type="entry name" value="WD_REPEATS_REGION"/>
    <property type="match status" value="5"/>
</dbReference>
<feature type="region of interest" description="Disordered" evidence="4">
    <location>
        <begin position="398"/>
        <end position="430"/>
    </location>
</feature>
<dbReference type="Pfam" id="PF00400">
    <property type="entry name" value="WD40"/>
    <property type="match status" value="7"/>
</dbReference>
<organism evidence="5 6">
    <name type="scientific">Petromyzon marinus</name>
    <name type="common">Sea lamprey</name>
    <dbReference type="NCBI Taxonomy" id="7757"/>
    <lineage>
        <taxon>Eukaryota</taxon>
        <taxon>Metazoa</taxon>
        <taxon>Chordata</taxon>
        <taxon>Craniata</taxon>
        <taxon>Vertebrata</taxon>
        <taxon>Cyclostomata</taxon>
        <taxon>Hyperoartia</taxon>
        <taxon>Petromyzontiformes</taxon>
        <taxon>Petromyzontidae</taxon>
        <taxon>Petromyzon</taxon>
    </lineage>
</organism>
<feature type="compositionally biased region" description="Basic and acidic residues" evidence="4">
    <location>
        <begin position="421"/>
        <end position="430"/>
    </location>
</feature>
<dbReference type="InterPro" id="IPR015943">
    <property type="entry name" value="WD40/YVTN_repeat-like_dom_sf"/>
</dbReference>
<evidence type="ECO:0000313" key="6">
    <source>
        <dbReference type="RefSeq" id="XP_032833416.1"/>
    </source>
</evidence>
<name>A0AAJ7UDU9_PETMA</name>
<evidence type="ECO:0000256" key="2">
    <source>
        <dbReference type="ARBA" id="ARBA00022737"/>
    </source>
</evidence>
<evidence type="ECO:0000256" key="3">
    <source>
        <dbReference type="PROSITE-ProRule" id="PRU00221"/>
    </source>
</evidence>
<feature type="repeat" description="WD" evidence="3">
    <location>
        <begin position="327"/>
        <end position="368"/>
    </location>
</feature>
<keyword evidence="5" id="KW-1185">Reference proteome</keyword>
<dbReference type="Proteomes" id="UP001318040">
    <property type="component" value="Chromosome 63"/>
</dbReference>
<dbReference type="AlphaFoldDB" id="A0AAJ7UDU9"/>
<dbReference type="InterPro" id="IPR001680">
    <property type="entry name" value="WD40_rpt"/>
</dbReference>
<sequence length="430" mass="46934">MYRSISDRRSPSSCSSAPVAKDISTAEFPHRRSTTFRPKTAARYGQGNEFGHFGRVPSRGQLPFKVLRGHAGGINCCHFGFGDSRAVTCSEDRTAKIWDTETGRILKSFDDAHQNNIPECSVNSTGGRLLTVSWDKAMKLWDLETGKLLMCETHAWPLTCCDASRDGRLLATGTAMDRSLRLWDVNSGSLVVQRNDHHEGALTGCRFDCGAQRVVTSSCDRSFKVWDLATRVATLSVAGSHANVLSDCRFGAGGRLVATASWDRTLRLWDVRTGAFREDGPLELRGGHGGSVSSCAFSSDGSLLVSGGLDQRAVVWDTATGSRGVVLKGHVDWVMDVDVSVDKRWVLTASKDRTMRLWNIESMDRIPAAMGHESENAPRVLQCESCRKPLPATRRGAASAAVSRCSPCRSTTPGEVASVLRRHEAEPHRP</sequence>
<dbReference type="InterPro" id="IPR020472">
    <property type="entry name" value="WD40_PAC1"/>
</dbReference>
<feature type="repeat" description="WD" evidence="3">
    <location>
        <begin position="285"/>
        <end position="326"/>
    </location>
</feature>
<dbReference type="SUPFAM" id="SSF50998">
    <property type="entry name" value="Quinoprotein alcohol dehydrogenase-like"/>
    <property type="match status" value="1"/>
</dbReference>
<dbReference type="PANTHER" id="PTHR45048">
    <property type="match status" value="1"/>
</dbReference>
<dbReference type="InterPro" id="IPR011047">
    <property type="entry name" value="Quinoprotein_ADH-like_sf"/>
</dbReference>
<dbReference type="InterPro" id="IPR019775">
    <property type="entry name" value="WD40_repeat_CS"/>
</dbReference>
<dbReference type="RefSeq" id="XP_032833416.1">
    <property type="nucleotide sequence ID" value="XM_032977525.1"/>
</dbReference>
<dbReference type="KEGG" id="pmrn:116956080"/>
<dbReference type="Gene3D" id="2.130.10.10">
    <property type="entry name" value="YVTN repeat-like/Quinoprotein amine dehydrogenase"/>
    <property type="match status" value="2"/>
</dbReference>
<feature type="repeat" description="WD" evidence="3">
    <location>
        <begin position="110"/>
        <end position="151"/>
    </location>
</feature>
<gene>
    <name evidence="6" type="primary">WDR88</name>
</gene>
<reference evidence="6" key="1">
    <citation type="submission" date="2025-08" db="UniProtKB">
        <authorList>
            <consortium name="RefSeq"/>
        </authorList>
    </citation>
    <scope>IDENTIFICATION</scope>
    <source>
        <tissue evidence="6">Sperm</tissue>
    </source>
</reference>
<protein>
    <submittedName>
        <fullName evidence="6">WD repeat-containing protein 88 isoform X1</fullName>
    </submittedName>
</protein>